<evidence type="ECO:0000259" key="3">
    <source>
        <dbReference type="PROSITE" id="PS51208"/>
    </source>
</evidence>
<keyword evidence="1" id="KW-0732">Signal</keyword>
<dbReference type="Pfam" id="PF18883">
    <property type="entry name" value="AC_1"/>
    <property type="match status" value="1"/>
</dbReference>
<dbReference type="SUPFAM" id="SSF51126">
    <property type="entry name" value="Pectin lyase-like"/>
    <property type="match status" value="4"/>
</dbReference>
<feature type="compositionally biased region" description="Polar residues" evidence="2">
    <location>
        <begin position="14"/>
        <end position="25"/>
    </location>
</feature>
<dbReference type="Pfam" id="PF03797">
    <property type="entry name" value="Autotransporter"/>
    <property type="match status" value="1"/>
</dbReference>
<dbReference type="InterPro" id="IPR006315">
    <property type="entry name" value="OM_autotransptr_brl_dom"/>
</dbReference>
<evidence type="ECO:0000313" key="5">
    <source>
        <dbReference type="Proteomes" id="UP000663400"/>
    </source>
</evidence>
<proteinExistence type="predicted"/>
<dbReference type="NCBIfam" id="TIGR02601">
    <property type="entry name" value="autotrns_rpt"/>
    <property type="match status" value="6"/>
</dbReference>
<dbReference type="SMART" id="SM00869">
    <property type="entry name" value="Autotransporter"/>
    <property type="match status" value="1"/>
</dbReference>
<dbReference type="PANTHER" id="PTHR35037:SF3">
    <property type="entry name" value="C-TERMINAL REGION OF AIDA-LIKE PROTEIN"/>
    <property type="match status" value="1"/>
</dbReference>
<evidence type="ECO:0000256" key="1">
    <source>
        <dbReference type="ARBA" id="ARBA00022729"/>
    </source>
</evidence>
<evidence type="ECO:0000313" key="4">
    <source>
        <dbReference type="EMBL" id="QSX73493.1"/>
    </source>
</evidence>
<dbReference type="Gene3D" id="2.40.128.130">
    <property type="entry name" value="Autotransporter beta-domain"/>
    <property type="match status" value="1"/>
</dbReference>
<gene>
    <name evidence="4" type="ORF">HIV01_009465</name>
</gene>
<feature type="domain" description="Autotransporter" evidence="3">
    <location>
        <begin position="1348"/>
        <end position="1621"/>
    </location>
</feature>
<dbReference type="PROSITE" id="PS51208">
    <property type="entry name" value="AUTOTRANSPORTER"/>
    <property type="match status" value="1"/>
</dbReference>
<dbReference type="Proteomes" id="UP000663400">
    <property type="component" value="Chromosome"/>
</dbReference>
<dbReference type="InterPro" id="IPR043990">
    <property type="entry name" value="AC_1"/>
</dbReference>
<dbReference type="InterPro" id="IPR005546">
    <property type="entry name" value="Autotransporte_beta"/>
</dbReference>
<name>A0ABX7R5V2_9GAMM</name>
<dbReference type="Pfam" id="PF12951">
    <property type="entry name" value="PATR"/>
    <property type="match status" value="7"/>
</dbReference>
<feature type="region of interest" description="Disordered" evidence="2">
    <location>
        <begin position="1"/>
        <end position="25"/>
    </location>
</feature>
<dbReference type="CDD" id="cd01344">
    <property type="entry name" value="PL2_Passenger_AT"/>
    <property type="match status" value="1"/>
</dbReference>
<dbReference type="PANTHER" id="PTHR35037">
    <property type="entry name" value="C-TERMINAL REGION OF AIDA-LIKE PROTEIN"/>
    <property type="match status" value="1"/>
</dbReference>
<dbReference type="Gene3D" id="2.160.20.20">
    <property type="match status" value="1"/>
</dbReference>
<dbReference type="InterPro" id="IPR013425">
    <property type="entry name" value="Autotrns_rpt"/>
</dbReference>
<dbReference type="EMBL" id="CP071517">
    <property type="protein sequence ID" value="QSX73493.1"/>
    <property type="molecule type" value="Genomic_DNA"/>
</dbReference>
<dbReference type="RefSeq" id="WP_207526909.1">
    <property type="nucleotide sequence ID" value="NZ_CP071517.1"/>
</dbReference>
<dbReference type="InterPro" id="IPR011050">
    <property type="entry name" value="Pectin_lyase_fold/virulence"/>
</dbReference>
<evidence type="ECO:0000256" key="2">
    <source>
        <dbReference type="SAM" id="MobiDB-lite"/>
    </source>
</evidence>
<organism evidence="4 5">
    <name type="scientific">Lysobacter arenosi</name>
    <dbReference type="NCBI Taxonomy" id="2795387"/>
    <lineage>
        <taxon>Bacteria</taxon>
        <taxon>Pseudomonadati</taxon>
        <taxon>Pseudomonadota</taxon>
        <taxon>Gammaproteobacteria</taxon>
        <taxon>Lysobacterales</taxon>
        <taxon>Lysobacteraceae</taxon>
        <taxon>Lysobacter</taxon>
    </lineage>
</organism>
<dbReference type="InterPro" id="IPR036709">
    <property type="entry name" value="Autotransporte_beta_dom_sf"/>
</dbReference>
<dbReference type="InterPro" id="IPR051551">
    <property type="entry name" value="Autotransporter_adhesion"/>
</dbReference>
<keyword evidence="5" id="KW-1185">Reference proteome</keyword>
<dbReference type="NCBIfam" id="TIGR01414">
    <property type="entry name" value="autotrans_barl"/>
    <property type="match status" value="1"/>
</dbReference>
<protein>
    <submittedName>
        <fullName evidence="4">Autotransporter outer membrane beta-barrel domain-containing protein</fullName>
    </submittedName>
</protein>
<sequence length="1621" mass="161327">MRECHAGRCRGHVQTGQPTTTGDRITCTSAPPDPFTVPIIVGSSSVAATGVTIEIQPGATLRSASAPITVLSNPSISQAAIINNGTIEATGSGYAINASQTESSLINGGVIRAADGVAVGIGGRGPGSLQNLASGVISGTFGVQSNWGTIINEGLIEGRSNRAFQAPLGTSVSIVNSGLMRGLAVSGSVVRFNNGVDTFTSAGTSSLVDTSGASGTGGVDGATGVDTFIFDRSQDSTITHKILNFEKLIQTGPSRVLLDTDVILIGSSSETTIDEGTLAIAPARTLATGIANLLTGATLEINGTFRGIGAPSALLGSSGAETVIGNGLVDAVANLQGGDDTFVVMDGLTASAGTTINGGAGIDTILANIAGNAVLGPLPAFEILIKQGTGTLTLADTHPFSTSSVDAGRLLVNGALPGDVSVAAGATLGGVGTLGAGTGAAQTSLATGAHLTPGTSPGTLRMDSLQLDAGALLDYELGLPGVVGGSQNDLVEVVGNLTLDGTLNLFNMGGMSPGVYRLINYGGTLVDNGLDIGTSLPTRFVPGDFAVDTSTAGQVNLLAQSGGFALQFWDGANTAPNGAVDGGDGTWTAAPTTWTGVDGVVNAPWQSGFAVFQGAAGTVTMGEDIALQGMQFRSGGYTIEGAGFTLAGEPETVIQVDTLVTATVDAAIVDGSGGPARLVKNGPGLLVLGGSSTYSGGTSINSGAVQVASDANLGDPTGAVALNSAMLITTGSFGSARAITIGADGGSIATEGSASSTLSGVIDGPGVLSKVGTGTLVLAGSNNYQGGTFLGNGVLQAGSDGNLGAPGAGVELGGGTFQFGAGFDLARTVTLGELGGTVDTQGFTATFAEPVIGPGSLTKTGTGTLILARDSNYLGATTIASGTLQIGNGGAGGSVPGDVTNNGAVVVNRSDAVAFGGIVSGSGSLTQAGTGTLMLGGDNTYTGGTTIATGTLQLGTGGTSGSVIGDIVNHGTLAIDRDGSASIANAISGEGGVRILGPGTITLTGANSYSGGTVVEAGVLSVGADPQLGDATGGVTLDGGTLLLSAAFDSARPFTLGSTGGTIEVTSRNKLTGTFAGGGNLTKTGNGALILNGDTAYSGDTLVTSGTLVVGDSQHLQARLSGGGNVVVAAAASFGGYGTVLGSVDNRGTLGVGNALAALATQPDAEFNVQGPLRNSGTVTMVNGVAVDRLNVSGSYVSDGGRLALEAVLDQGGTAAQADRLVAGSVELAGGATTIALQPVGGAGAFTNGDGIMLVQVADAARSAPGAFVLEQRVVVGPHEYLLFQGGVVNPADGDWYLRNTAPEVLVPIFRPEVGAYLGNRHATAASLVHTMHERLGEAQYAQAASDKDGLLGSAWVRVRGGNIEFGAGDGSIDLEGDSSLLQAGAELAQWGLLGESDRLHLGGMLAHARSDTRASASFNPARAKGDTEGTLAGFYATWFANDDNLLGAYLDAWAQYGWFDNRIRSDGLPDVNYDSSSWAVSLEYGHALAVGSRLVIEPQVQVIYSDYSADPVIEDSGTVVHSLDDSQTLGRVGLRAYQPRELTAGLQPFVEINWWHGDSGALAFNAVSVASGVPEDRYAVNAGLQGILGDGWNLWMQLGGEWGEGGYDQVNGQIGVKYGW</sequence>
<dbReference type="InterPro" id="IPR012332">
    <property type="entry name" value="Autotransporter_pectin_lyase_C"/>
</dbReference>
<dbReference type="SUPFAM" id="SSF103515">
    <property type="entry name" value="Autotransporter"/>
    <property type="match status" value="1"/>
</dbReference>
<reference evidence="4 5" key="1">
    <citation type="submission" date="2021-02" db="EMBL/GenBank/DDBJ databases">
        <title>Lysobacter arenosi sp. nov., isolated from soil of gangwondo yeongwol, south Korea.</title>
        <authorList>
            <person name="Kim K.R."/>
            <person name="Kim K.H."/>
            <person name="Jeon C.O."/>
        </authorList>
    </citation>
    <scope>NUCLEOTIDE SEQUENCE [LARGE SCALE GENOMIC DNA]</scope>
    <source>
        <strain evidence="4 5">R7</strain>
    </source>
</reference>
<accession>A0ABX7R5V2</accession>